<reference evidence="1" key="1">
    <citation type="submission" date="2021-06" db="EMBL/GenBank/DDBJ databases">
        <title>Parelaphostrongylus tenuis whole genome reference sequence.</title>
        <authorList>
            <person name="Garwood T.J."/>
            <person name="Larsen P.A."/>
            <person name="Fountain-Jones N.M."/>
            <person name="Garbe J.R."/>
            <person name="Macchietto M.G."/>
            <person name="Kania S.A."/>
            <person name="Gerhold R.W."/>
            <person name="Richards J.E."/>
            <person name="Wolf T.M."/>
        </authorList>
    </citation>
    <scope>NUCLEOTIDE SEQUENCE</scope>
    <source>
        <strain evidence="1">MNPRO001-30</strain>
        <tissue evidence="1">Meninges</tissue>
    </source>
</reference>
<name>A0AAD5MTI2_PARTN</name>
<comment type="caution">
    <text evidence="1">The sequence shown here is derived from an EMBL/GenBank/DDBJ whole genome shotgun (WGS) entry which is preliminary data.</text>
</comment>
<evidence type="ECO:0000313" key="1">
    <source>
        <dbReference type="EMBL" id="KAJ1361653.1"/>
    </source>
</evidence>
<accession>A0AAD5MTI2</accession>
<proteinExistence type="predicted"/>
<sequence>MLAVRSCKNVKKSNVTSLLLLGTAPFMAKTMQQTTTTILQNTGHHYPSLFAIGRPGSGSNRTKTPAALNQRTLNMFLQFHRKIQIGILPKSVALVGKGHNKMEPRLD</sequence>
<keyword evidence="2" id="KW-1185">Reference proteome</keyword>
<dbReference type="EMBL" id="JAHQIW010004250">
    <property type="protein sequence ID" value="KAJ1361653.1"/>
    <property type="molecule type" value="Genomic_DNA"/>
</dbReference>
<organism evidence="1 2">
    <name type="scientific">Parelaphostrongylus tenuis</name>
    <name type="common">Meningeal worm</name>
    <dbReference type="NCBI Taxonomy" id="148309"/>
    <lineage>
        <taxon>Eukaryota</taxon>
        <taxon>Metazoa</taxon>
        <taxon>Ecdysozoa</taxon>
        <taxon>Nematoda</taxon>
        <taxon>Chromadorea</taxon>
        <taxon>Rhabditida</taxon>
        <taxon>Rhabditina</taxon>
        <taxon>Rhabditomorpha</taxon>
        <taxon>Strongyloidea</taxon>
        <taxon>Metastrongylidae</taxon>
        <taxon>Parelaphostrongylus</taxon>
    </lineage>
</organism>
<dbReference type="AlphaFoldDB" id="A0AAD5MTI2"/>
<evidence type="ECO:0000313" key="2">
    <source>
        <dbReference type="Proteomes" id="UP001196413"/>
    </source>
</evidence>
<gene>
    <name evidence="1" type="ORF">KIN20_020951</name>
</gene>
<protein>
    <submittedName>
        <fullName evidence="1">Uncharacterized protein</fullName>
    </submittedName>
</protein>
<dbReference type="Proteomes" id="UP001196413">
    <property type="component" value="Unassembled WGS sequence"/>
</dbReference>